<dbReference type="NCBIfam" id="TIGR00233">
    <property type="entry name" value="trpS"/>
    <property type="match status" value="1"/>
</dbReference>
<dbReference type="GO" id="GO:0005829">
    <property type="term" value="C:cytosol"/>
    <property type="evidence" value="ECO:0007669"/>
    <property type="project" value="TreeGrafter"/>
</dbReference>
<keyword evidence="5 8" id="KW-0648">Protein biosynthesis</keyword>
<dbReference type="Pfam" id="PF00579">
    <property type="entry name" value="tRNA-synt_1b"/>
    <property type="match status" value="1"/>
</dbReference>
<keyword evidence="2 8" id="KW-0436">Ligase</keyword>
<evidence type="ECO:0000256" key="1">
    <source>
        <dbReference type="ARBA" id="ARBA00005594"/>
    </source>
</evidence>
<feature type="binding site" evidence="8">
    <location>
        <begin position="197"/>
        <end position="201"/>
    </location>
    <ligand>
        <name>ATP</name>
        <dbReference type="ChEBI" id="CHEBI:30616"/>
    </ligand>
</feature>
<gene>
    <name evidence="8" type="primary">trpS</name>
    <name evidence="10" type="ORF">C7959_11113</name>
</gene>
<evidence type="ECO:0000256" key="9">
    <source>
        <dbReference type="RuleBase" id="RU363036"/>
    </source>
</evidence>
<sequence>MKDKKVILTGDRPTGKLHLGHYVGSLENRVKLQDDYKQFVMIADAQALTDNADNPRKVRENILEVALDYLAVGIDPEISTIFIQSLVPELAELNMYYLNLVTVNRLRRNPTIKNELKQKAFGESIPAGFLTYPVSQAADITAFKANLVPVGEDQLPLLEQTVEIVRRFNRIYEAVLVEPQALVSKAARLVGTDGKNKMSKSLGNAISLADSHKVIKEKVMGMFTDPNHIKVEDPGQVEGNPVFEYLDLFDSDKEEVEKLKTYYRKGGLGDVKVKKRLNQVLQDFLKPIRERREEYAKDPEEVMNILKKGTEKARQKAVQTVDEVRKAMQIDYY</sequence>
<feature type="short sequence motif" description="'HIGH' region" evidence="8">
    <location>
        <begin position="13"/>
        <end position="21"/>
    </location>
</feature>
<dbReference type="InterPro" id="IPR024109">
    <property type="entry name" value="Trp-tRNA-ligase_bac-type"/>
</dbReference>
<feature type="binding site" evidence="8">
    <location>
        <position position="139"/>
    </location>
    <ligand>
        <name>L-tryptophan</name>
        <dbReference type="ChEBI" id="CHEBI:57912"/>
    </ligand>
</feature>
<proteinExistence type="inferred from homology"/>
<evidence type="ECO:0000313" key="11">
    <source>
        <dbReference type="Proteomes" id="UP000295832"/>
    </source>
</evidence>
<feature type="short sequence motif" description="'KMSKS' region" evidence="8">
    <location>
        <begin position="197"/>
        <end position="201"/>
    </location>
</feature>
<evidence type="ECO:0000256" key="2">
    <source>
        <dbReference type="ARBA" id="ARBA00022598"/>
    </source>
</evidence>
<dbReference type="STRING" id="926561.GCA_000379025_01243"/>
<evidence type="ECO:0000256" key="3">
    <source>
        <dbReference type="ARBA" id="ARBA00022741"/>
    </source>
</evidence>
<dbReference type="FunFam" id="3.40.50.620:FF:000094">
    <property type="entry name" value="Tryptophan--tRNA ligase"/>
    <property type="match status" value="1"/>
</dbReference>
<dbReference type="FunFam" id="1.10.240.10:FF:000005">
    <property type="entry name" value="Tryptophan--tRNA ligase"/>
    <property type="match status" value="1"/>
</dbReference>
<dbReference type="InterPro" id="IPR002305">
    <property type="entry name" value="aa-tRNA-synth_Ic"/>
</dbReference>
<dbReference type="PANTHER" id="PTHR43766:SF1">
    <property type="entry name" value="TRYPTOPHAN--TRNA LIGASE, MITOCHONDRIAL"/>
    <property type="match status" value="1"/>
</dbReference>
<feature type="binding site" evidence="8">
    <location>
        <begin position="151"/>
        <end position="153"/>
    </location>
    <ligand>
        <name>ATP</name>
        <dbReference type="ChEBI" id="CHEBI:30616"/>
    </ligand>
</feature>
<dbReference type="Proteomes" id="UP000295832">
    <property type="component" value="Unassembled WGS sequence"/>
</dbReference>
<comment type="similarity">
    <text evidence="1 8 9">Belongs to the class-I aminoacyl-tRNA synthetase family.</text>
</comment>
<dbReference type="InterPro" id="IPR050203">
    <property type="entry name" value="Trp-tRNA_synthetase"/>
</dbReference>
<dbReference type="GO" id="GO:0006436">
    <property type="term" value="P:tryptophanyl-tRNA aminoacylation"/>
    <property type="evidence" value="ECO:0007669"/>
    <property type="project" value="UniProtKB-UniRule"/>
</dbReference>
<keyword evidence="4 8" id="KW-0067">ATP-binding</keyword>
<comment type="subunit">
    <text evidence="8">Homodimer.</text>
</comment>
<keyword evidence="6 8" id="KW-0030">Aminoacyl-tRNA synthetase</keyword>
<dbReference type="InterPro" id="IPR014729">
    <property type="entry name" value="Rossmann-like_a/b/a_fold"/>
</dbReference>
<feature type="binding site" evidence="8">
    <location>
        <begin position="20"/>
        <end position="21"/>
    </location>
    <ligand>
        <name>ATP</name>
        <dbReference type="ChEBI" id="CHEBI:30616"/>
    </ligand>
</feature>
<dbReference type="PROSITE" id="PS00178">
    <property type="entry name" value="AA_TRNA_LIGASE_I"/>
    <property type="match status" value="1"/>
</dbReference>
<keyword evidence="11" id="KW-1185">Reference proteome</keyword>
<evidence type="ECO:0000256" key="7">
    <source>
        <dbReference type="ARBA" id="ARBA00049929"/>
    </source>
</evidence>
<dbReference type="CDD" id="cd00806">
    <property type="entry name" value="TrpRS_core"/>
    <property type="match status" value="1"/>
</dbReference>
<dbReference type="GO" id="GO:0005524">
    <property type="term" value="F:ATP binding"/>
    <property type="evidence" value="ECO:0007669"/>
    <property type="project" value="UniProtKB-UniRule"/>
</dbReference>
<keyword evidence="3 8" id="KW-0547">Nucleotide-binding</keyword>
<dbReference type="InterPro" id="IPR001412">
    <property type="entry name" value="aa-tRNA-synth_I_CS"/>
</dbReference>
<dbReference type="InterPro" id="IPR002306">
    <property type="entry name" value="Trp-tRNA-ligase"/>
</dbReference>
<evidence type="ECO:0000256" key="5">
    <source>
        <dbReference type="ARBA" id="ARBA00022917"/>
    </source>
</evidence>
<dbReference type="SUPFAM" id="SSF52374">
    <property type="entry name" value="Nucleotidylyl transferase"/>
    <property type="match status" value="1"/>
</dbReference>
<dbReference type="EMBL" id="SOEG01000011">
    <property type="protein sequence ID" value="TDX51617.1"/>
    <property type="molecule type" value="Genomic_DNA"/>
</dbReference>
<accession>A0A4R8GYJ1</accession>
<dbReference type="EC" id="6.1.1.2" evidence="8"/>
<dbReference type="Gene3D" id="1.10.240.10">
    <property type="entry name" value="Tyrosyl-Transfer RNA Synthetase"/>
    <property type="match status" value="1"/>
</dbReference>
<protein>
    <recommendedName>
        <fullName evidence="8">Tryptophan--tRNA ligase</fullName>
        <ecNumber evidence="8">6.1.1.2</ecNumber>
    </recommendedName>
    <alternativeName>
        <fullName evidence="8">Tryptophanyl-tRNA synthetase</fullName>
        <shortName evidence="8">TrpRS</shortName>
    </alternativeName>
</protein>
<feature type="binding site" evidence="8">
    <location>
        <position position="189"/>
    </location>
    <ligand>
        <name>ATP</name>
        <dbReference type="ChEBI" id="CHEBI:30616"/>
    </ligand>
</feature>
<dbReference type="HAMAP" id="MF_00140_B">
    <property type="entry name" value="Trp_tRNA_synth_B"/>
    <property type="match status" value="1"/>
</dbReference>
<dbReference type="Gene3D" id="3.40.50.620">
    <property type="entry name" value="HUPs"/>
    <property type="match status" value="1"/>
</dbReference>
<dbReference type="RefSeq" id="WP_134116430.1">
    <property type="nucleotide sequence ID" value="NZ_SOEG01000011.1"/>
</dbReference>
<evidence type="ECO:0000313" key="10">
    <source>
        <dbReference type="EMBL" id="TDX51617.1"/>
    </source>
</evidence>
<name>A0A4R8GYJ1_9FIRM</name>
<evidence type="ECO:0000256" key="4">
    <source>
        <dbReference type="ARBA" id="ARBA00022840"/>
    </source>
</evidence>
<evidence type="ECO:0000256" key="6">
    <source>
        <dbReference type="ARBA" id="ARBA00023146"/>
    </source>
</evidence>
<dbReference type="GO" id="GO:0004830">
    <property type="term" value="F:tryptophan-tRNA ligase activity"/>
    <property type="evidence" value="ECO:0007669"/>
    <property type="project" value="UniProtKB-UniRule"/>
</dbReference>
<comment type="caution">
    <text evidence="10">The sequence shown here is derived from an EMBL/GenBank/DDBJ whole genome shotgun (WGS) entry which is preliminary data.</text>
</comment>
<comment type="function">
    <text evidence="8">Catalyzes the attachment of tryptophan to tRNA(Trp).</text>
</comment>
<evidence type="ECO:0000256" key="8">
    <source>
        <dbReference type="HAMAP-Rule" id="MF_00140"/>
    </source>
</evidence>
<organism evidence="10 11">
    <name type="scientific">Orenia marismortui</name>
    <dbReference type="NCBI Taxonomy" id="46469"/>
    <lineage>
        <taxon>Bacteria</taxon>
        <taxon>Bacillati</taxon>
        <taxon>Bacillota</taxon>
        <taxon>Clostridia</taxon>
        <taxon>Halanaerobiales</taxon>
        <taxon>Halobacteroidaceae</taxon>
        <taxon>Orenia</taxon>
    </lineage>
</organism>
<reference evidence="10 11" key="1">
    <citation type="submission" date="2019-03" db="EMBL/GenBank/DDBJ databases">
        <title>Subsurface microbial communities from deep shales in Ohio and West Virginia, USA.</title>
        <authorList>
            <person name="Wrighton K."/>
        </authorList>
    </citation>
    <scope>NUCLEOTIDE SEQUENCE [LARGE SCALE GENOMIC DNA]</scope>
    <source>
        <strain evidence="10 11">MSL 6dP</strain>
    </source>
</reference>
<dbReference type="AlphaFoldDB" id="A0A4R8GYJ1"/>
<feature type="binding site" evidence="8">
    <location>
        <begin position="12"/>
        <end position="14"/>
    </location>
    <ligand>
        <name>ATP</name>
        <dbReference type="ChEBI" id="CHEBI:30616"/>
    </ligand>
</feature>
<dbReference type="PRINTS" id="PR01039">
    <property type="entry name" value="TRNASYNTHTRP"/>
</dbReference>
<comment type="catalytic activity">
    <reaction evidence="7 8">
        <text>tRNA(Trp) + L-tryptophan + ATP = L-tryptophyl-tRNA(Trp) + AMP + diphosphate + H(+)</text>
        <dbReference type="Rhea" id="RHEA:24080"/>
        <dbReference type="Rhea" id="RHEA-COMP:9671"/>
        <dbReference type="Rhea" id="RHEA-COMP:9705"/>
        <dbReference type="ChEBI" id="CHEBI:15378"/>
        <dbReference type="ChEBI" id="CHEBI:30616"/>
        <dbReference type="ChEBI" id="CHEBI:33019"/>
        <dbReference type="ChEBI" id="CHEBI:57912"/>
        <dbReference type="ChEBI" id="CHEBI:78442"/>
        <dbReference type="ChEBI" id="CHEBI:78535"/>
        <dbReference type="ChEBI" id="CHEBI:456215"/>
        <dbReference type="EC" id="6.1.1.2"/>
    </reaction>
</comment>
<comment type="subcellular location">
    <subcellularLocation>
        <location evidence="8">Cytoplasm</location>
    </subcellularLocation>
</comment>
<keyword evidence="8" id="KW-0963">Cytoplasm</keyword>
<dbReference type="PANTHER" id="PTHR43766">
    <property type="entry name" value="TRYPTOPHAN--TRNA LIGASE, MITOCHONDRIAL"/>
    <property type="match status" value="1"/>
</dbReference>